<protein>
    <recommendedName>
        <fullName evidence="3">Bacteriophage protein</fullName>
    </recommendedName>
</protein>
<name>A0ABD7L733_9BURK</name>
<gene>
    <name evidence="1" type="ORF">UA18_03453</name>
</gene>
<accession>A0ABD7L733</accession>
<evidence type="ECO:0000313" key="1">
    <source>
        <dbReference type="EMBL" id="SAJ96580.1"/>
    </source>
</evidence>
<dbReference type="AlphaFoldDB" id="A0ABD7L733"/>
<proteinExistence type="predicted"/>
<comment type="caution">
    <text evidence="1">The sequence shown here is derived from an EMBL/GenBank/DDBJ whole genome shotgun (WGS) entry which is preliminary data.</text>
</comment>
<evidence type="ECO:0000313" key="2">
    <source>
        <dbReference type="Proteomes" id="UP000196218"/>
    </source>
</evidence>
<dbReference type="RefSeq" id="WP_140402326.1">
    <property type="nucleotide sequence ID" value="NZ_CADFGW010000019.1"/>
</dbReference>
<dbReference type="Proteomes" id="UP000196218">
    <property type="component" value="Unassembled WGS sequence"/>
</dbReference>
<reference evidence="1 2" key="1">
    <citation type="submission" date="2016-04" db="EMBL/GenBank/DDBJ databases">
        <authorList>
            <person name="Peeters C."/>
        </authorList>
    </citation>
    <scope>NUCLEOTIDE SEQUENCE [LARGE SCALE GENOMIC DNA]</scope>
    <source>
        <strain evidence="1">LMG 29311</strain>
    </source>
</reference>
<dbReference type="EMBL" id="FKJW01000004">
    <property type="protein sequence ID" value="SAJ96580.1"/>
    <property type="molecule type" value="Genomic_DNA"/>
</dbReference>
<evidence type="ECO:0008006" key="3">
    <source>
        <dbReference type="Google" id="ProtNLM"/>
    </source>
</evidence>
<organism evidence="1 2">
    <name type="scientific">Burkholderia multivorans</name>
    <dbReference type="NCBI Taxonomy" id="87883"/>
    <lineage>
        <taxon>Bacteria</taxon>
        <taxon>Pseudomonadati</taxon>
        <taxon>Pseudomonadota</taxon>
        <taxon>Betaproteobacteria</taxon>
        <taxon>Burkholderiales</taxon>
        <taxon>Burkholderiaceae</taxon>
        <taxon>Burkholderia</taxon>
        <taxon>Burkholderia cepacia complex</taxon>
    </lineage>
</organism>
<sequence length="61" mass="7042">MKPNSLEHRIRRRAELSDFMGAKLETLLEQEAKQEAARMAARAIHWHVMTNRVSAGDIRGR</sequence>